<proteinExistence type="inferred from homology"/>
<dbReference type="Gene3D" id="3.40.30.10">
    <property type="entry name" value="Glutaredoxin"/>
    <property type="match status" value="1"/>
</dbReference>
<accession>X5MFR9</accession>
<dbReference type="Proteomes" id="UP000019801">
    <property type="component" value="Chromosome I"/>
</dbReference>
<dbReference type="GO" id="GO:0034599">
    <property type="term" value="P:cellular response to oxidative stress"/>
    <property type="evidence" value="ECO:0007669"/>
    <property type="project" value="TreeGrafter"/>
</dbReference>
<comment type="catalytic activity">
    <reaction evidence="12">
        <text>a hydroperoxide + [thioredoxin]-dithiol = an alcohol + [thioredoxin]-disulfide + H2O</text>
        <dbReference type="Rhea" id="RHEA:62620"/>
        <dbReference type="Rhea" id="RHEA-COMP:10698"/>
        <dbReference type="Rhea" id="RHEA-COMP:10700"/>
        <dbReference type="ChEBI" id="CHEBI:15377"/>
        <dbReference type="ChEBI" id="CHEBI:29950"/>
        <dbReference type="ChEBI" id="CHEBI:30879"/>
        <dbReference type="ChEBI" id="CHEBI:35924"/>
        <dbReference type="ChEBI" id="CHEBI:50058"/>
        <dbReference type="EC" id="1.11.1.24"/>
    </reaction>
</comment>
<evidence type="ECO:0000313" key="14">
    <source>
        <dbReference type="EMBL" id="CDO46959.1"/>
    </source>
</evidence>
<name>X5MFR9_BARHN</name>
<evidence type="ECO:0000313" key="15">
    <source>
        <dbReference type="Proteomes" id="UP000019801"/>
    </source>
</evidence>
<evidence type="ECO:0000256" key="1">
    <source>
        <dbReference type="ARBA" id="ARBA00003330"/>
    </source>
</evidence>
<dbReference type="GO" id="GO:0008379">
    <property type="term" value="F:thioredoxin peroxidase activity"/>
    <property type="evidence" value="ECO:0007669"/>
    <property type="project" value="TreeGrafter"/>
</dbReference>
<comment type="function">
    <text evidence="1">Thiol-specific peroxidase that catalyzes the reduction of hydrogen peroxide and organic hydroperoxides to water and alcohols, respectively. Plays a role in cell protection against oxidative stress by detoxifying peroxides and as sensor of hydrogen peroxide-mediated signaling events.</text>
</comment>
<dbReference type="PANTHER" id="PTHR42801">
    <property type="entry name" value="THIOREDOXIN-DEPENDENT PEROXIDE REDUCTASE"/>
    <property type="match status" value="1"/>
</dbReference>
<evidence type="ECO:0000256" key="12">
    <source>
        <dbReference type="ARBA" id="ARBA00049091"/>
    </source>
</evidence>
<keyword evidence="4" id="KW-0575">Peroxidase</keyword>
<evidence type="ECO:0000256" key="4">
    <source>
        <dbReference type="ARBA" id="ARBA00022559"/>
    </source>
</evidence>
<evidence type="ECO:0000256" key="10">
    <source>
        <dbReference type="ARBA" id="ARBA00038489"/>
    </source>
</evidence>
<dbReference type="InterPro" id="IPR036249">
    <property type="entry name" value="Thioredoxin-like_sf"/>
</dbReference>
<feature type="domain" description="Thioredoxin" evidence="13">
    <location>
        <begin position="32"/>
        <end position="185"/>
    </location>
</feature>
<dbReference type="AlphaFoldDB" id="X5MFR9"/>
<keyword evidence="7" id="KW-1015">Disulfide bond</keyword>
<dbReference type="PANTHER" id="PTHR42801:SF4">
    <property type="entry name" value="AHPC_TSA FAMILY PROTEIN"/>
    <property type="match status" value="1"/>
</dbReference>
<dbReference type="PATRIC" id="fig|38323.4.peg.1010"/>
<keyword evidence="5" id="KW-0049">Antioxidant</keyword>
<dbReference type="KEGG" id="bhs:BM1374165_00952"/>
<dbReference type="FunFam" id="3.40.30.10:FF:000007">
    <property type="entry name" value="Thioredoxin-dependent thiol peroxidase"/>
    <property type="match status" value="1"/>
</dbReference>
<evidence type="ECO:0000256" key="7">
    <source>
        <dbReference type="ARBA" id="ARBA00023157"/>
    </source>
</evidence>
<evidence type="ECO:0000256" key="6">
    <source>
        <dbReference type="ARBA" id="ARBA00023002"/>
    </source>
</evidence>
<organism evidence="14 15">
    <name type="scientific">Bartonella henselae</name>
    <name type="common">Rochalimaea henselae</name>
    <dbReference type="NCBI Taxonomy" id="38323"/>
    <lineage>
        <taxon>Bacteria</taxon>
        <taxon>Pseudomonadati</taxon>
        <taxon>Pseudomonadota</taxon>
        <taxon>Alphaproteobacteria</taxon>
        <taxon>Hyphomicrobiales</taxon>
        <taxon>Bartonellaceae</taxon>
        <taxon>Bartonella</taxon>
    </lineage>
</organism>
<evidence type="ECO:0000256" key="3">
    <source>
        <dbReference type="ARBA" id="ARBA00013017"/>
    </source>
</evidence>
<evidence type="ECO:0000256" key="2">
    <source>
        <dbReference type="ARBA" id="ARBA00011245"/>
    </source>
</evidence>
<sequence length="190" mass="21309">MMSMIYSLYSMVLCILIGNAYTKKKGTTMTKQMKGTPAPDFNLPRDGGDKLCLSDLQGKMVVLYFYPKDDTSGCTSEALDFTRLKTKFDEIGVVIIGISPDNVKKHEKFKIKHALDIILVSDEEKTTLEAYGVWVEKSMYGRKYMGVERSTFLIDSTGTIVEEWRKVSVSGHAENVLAAATFLHRKSLSI</sequence>
<evidence type="ECO:0000256" key="9">
    <source>
        <dbReference type="ARBA" id="ARBA00032824"/>
    </source>
</evidence>
<comment type="similarity">
    <text evidence="10">Belongs to the peroxiredoxin family. BCP/PrxQ subfamily.</text>
</comment>
<dbReference type="InterPro" id="IPR013766">
    <property type="entry name" value="Thioredoxin_domain"/>
</dbReference>
<evidence type="ECO:0000256" key="5">
    <source>
        <dbReference type="ARBA" id="ARBA00022862"/>
    </source>
</evidence>
<dbReference type="Pfam" id="PF00578">
    <property type="entry name" value="AhpC-TSA"/>
    <property type="match status" value="1"/>
</dbReference>
<dbReference type="InterPro" id="IPR050924">
    <property type="entry name" value="Peroxiredoxin_BCP/PrxQ"/>
</dbReference>
<keyword evidence="6" id="KW-0560">Oxidoreductase</keyword>
<dbReference type="EMBL" id="HG969191">
    <property type="protein sequence ID" value="CDO46959.1"/>
    <property type="molecule type" value="Genomic_DNA"/>
</dbReference>
<keyword evidence="8" id="KW-0676">Redox-active center</keyword>
<protein>
    <recommendedName>
        <fullName evidence="3">thioredoxin-dependent peroxiredoxin</fullName>
        <ecNumber evidence="3">1.11.1.24</ecNumber>
    </recommendedName>
    <alternativeName>
        <fullName evidence="9">Thioredoxin peroxidase</fullName>
    </alternativeName>
    <alternativeName>
        <fullName evidence="11">Thioredoxin-dependent peroxiredoxin Bcp</fullName>
    </alternativeName>
</protein>
<dbReference type="PROSITE" id="PS51352">
    <property type="entry name" value="THIOREDOXIN_2"/>
    <property type="match status" value="1"/>
</dbReference>
<gene>
    <name evidence="14" type="primary">bcp</name>
    <name evidence="14" type="ORF">BM1374165_00952</name>
</gene>
<dbReference type="InterPro" id="IPR000866">
    <property type="entry name" value="AhpC/TSA"/>
</dbReference>
<dbReference type="EC" id="1.11.1.24" evidence="3"/>
<evidence type="ECO:0000259" key="13">
    <source>
        <dbReference type="PROSITE" id="PS51352"/>
    </source>
</evidence>
<reference evidence="15" key="1">
    <citation type="submission" date="2013-11" db="EMBL/GenBank/DDBJ databases">
        <title>Genome sequencing of Bartonella spp. isolated from human blood.</title>
        <authorList>
            <person name="Raoult D."/>
        </authorList>
    </citation>
    <scope>NUCLEOTIDE SEQUENCE</scope>
    <source>
        <strain evidence="15">BM1374165</strain>
    </source>
</reference>
<dbReference type="SUPFAM" id="SSF52833">
    <property type="entry name" value="Thioredoxin-like"/>
    <property type="match status" value="1"/>
</dbReference>
<dbReference type="CDD" id="cd03017">
    <property type="entry name" value="PRX_BCP"/>
    <property type="match status" value="1"/>
</dbReference>
<comment type="subunit">
    <text evidence="2">Monomer.</text>
</comment>
<evidence type="ECO:0000256" key="11">
    <source>
        <dbReference type="ARBA" id="ARBA00042639"/>
    </source>
</evidence>
<evidence type="ECO:0000256" key="8">
    <source>
        <dbReference type="ARBA" id="ARBA00023284"/>
    </source>
</evidence>
<dbReference type="STRING" id="38323.BM1374165_00952"/>
<dbReference type="GO" id="GO:0045454">
    <property type="term" value="P:cell redox homeostasis"/>
    <property type="evidence" value="ECO:0007669"/>
    <property type="project" value="TreeGrafter"/>
</dbReference>
<dbReference type="GO" id="GO:0005737">
    <property type="term" value="C:cytoplasm"/>
    <property type="evidence" value="ECO:0007669"/>
    <property type="project" value="TreeGrafter"/>
</dbReference>